<sequence length="396" mass="45775">MNISPRKILIALCVLVITACLLYVRWMATPASKEATKYFTWENPNFAYFNNQLILHLASAVRNPLPGRKLVSPGIICPPVRGVQTEKLIPVTDVFAQSGLEKLGYETDPQVLEELANMTTKQVDYYDDIREYPERVVRVTAPTESYWQRSAIYFVLDSFVLPFRSGGWRYAAQELELVEPLRTCVDDILPEILPQAIGLHIRTWPSDLSFGQRDPCHRNEVPVLRFIFSKCDWTGTYLYDNVLRVQLHPKQPVVIATDNRDHHSIRDLINHLGERAYFMQPRANCSEALKSAYPISEYEWRNASYWPIIEAAALIRAESFVGSFWSTLSQTVAVRRPGTRRTFFVQNRTQHFIWEVRWLLVVLGFCGIMWLIVMGARRWTKRQTSTTENIELGKSE</sequence>
<protein>
    <submittedName>
        <fullName evidence="2">Uncharacterized protein</fullName>
    </submittedName>
</protein>
<feature type="transmembrane region" description="Helical" evidence="1">
    <location>
        <begin position="356"/>
        <end position="376"/>
    </location>
</feature>
<dbReference type="PROSITE" id="PS51257">
    <property type="entry name" value="PROKAR_LIPOPROTEIN"/>
    <property type="match status" value="1"/>
</dbReference>
<evidence type="ECO:0000313" key="3">
    <source>
        <dbReference type="Proteomes" id="UP000243515"/>
    </source>
</evidence>
<name>A0A232LWP4_9EURO</name>
<comment type="caution">
    <text evidence="2">The sequence shown here is derived from an EMBL/GenBank/DDBJ whole genome shotgun (WGS) entry which is preliminary data.</text>
</comment>
<organism evidence="2 3">
    <name type="scientific">Elaphomyces granulatus</name>
    <dbReference type="NCBI Taxonomy" id="519963"/>
    <lineage>
        <taxon>Eukaryota</taxon>
        <taxon>Fungi</taxon>
        <taxon>Dikarya</taxon>
        <taxon>Ascomycota</taxon>
        <taxon>Pezizomycotina</taxon>
        <taxon>Eurotiomycetes</taxon>
        <taxon>Eurotiomycetidae</taxon>
        <taxon>Eurotiales</taxon>
        <taxon>Elaphomycetaceae</taxon>
        <taxon>Elaphomyces</taxon>
    </lineage>
</organism>
<dbReference type="EMBL" id="NPHW01004066">
    <property type="protein sequence ID" value="OXV08504.1"/>
    <property type="molecule type" value="Genomic_DNA"/>
</dbReference>
<dbReference type="Gene3D" id="3.40.50.11350">
    <property type="match status" value="1"/>
</dbReference>
<dbReference type="OrthoDB" id="4421178at2759"/>
<evidence type="ECO:0000256" key="1">
    <source>
        <dbReference type="SAM" id="Phobius"/>
    </source>
</evidence>
<keyword evidence="1" id="KW-0812">Transmembrane</keyword>
<dbReference type="Proteomes" id="UP000243515">
    <property type="component" value="Unassembled WGS sequence"/>
</dbReference>
<accession>A0A232LWP4</accession>
<reference evidence="2 3" key="1">
    <citation type="journal article" date="2015" name="Environ. Microbiol.">
        <title>Metagenome sequence of Elaphomyces granulatus from sporocarp tissue reveals Ascomycota ectomycorrhizal fingerprints of genome expansion and a Proteobacteria-rich microbiome.</title>
        <authorList>
            <person name="Quandt C.A."/>
            <person name="Kohler A."/>
            <person name="Hesse C.N."/>
            <person name="Sharpton T.J."/>
            <person name="Martin F."/>
            <person name="Spatafora J.W."/>
        </authorList>
    </citation>
    <scope>NUCLEOTIDE SEQUENCE [LARGE SCALE GENOMIC DNA]</scope>
    <source>
        <strain evidence="2 3">OSC145934</strain>
    </source>
</reference>
<keyword evidence="1" id="KW-1133">Transmembrane helix</keyword>
<gene>
    <name evidence="2" type="ORF">Egran_03733</name>
</gene>
<evidence type="ECO:0000313" key="2">
    <source>
        <dbReference type="EMBL" id="OXV08504.1"/>
    </source>
</evidence>
<keyword evidence="3" id="KW-1185">Reference proteome</keyword>
<keyword evidence="1" id="KW-0472">Membrane</keyword>
<dbReference type="AlphaFoldDB" id="A0A232LWP4"/>
<proteinExistence type="predicted"/>